<evidence type="ECO:0000313" key="3">
    <source>
        <dbReference type="EMBL" id="PQD95777.1"/>
    </source>
</evidence>
<feature type="domain" description="HTH cro/C1-type" evidence="2">
    <location>
        <begin position="9"/>
        <end position="63"/>
    </location>
</feature>
<sequence length="118" mass="13541">MTSSFGSRLKELRKEKRLSQEELGTIIGVAQSTLGSYERETREPSIEGLLQLAHYFEVSVDYLLGNSDLREPATTSHPYGSYDLHQLFHDNEVILYGRSLSEDEKQRLLDISLGLFYR</sequence>
<dbReference type="CDD" id="cd00093">
    <property type="entry name" value="HTH_XRE"/>
    <property type="match status" value="1"/>
</dbReference>
<dbReference type="Pfam" id="PF01381">
    <property type="entry name" value="HTH_3"/>
    <property type="match status" value="1"/>
</dbReference>
<dbReference type="AlphaFoldDB" id="A0A2S7N1A1"/>
<comment type="caution">
    <text evidence="3">The sequence shown here is derived from an EMBL/GenBank/DDBJ whole genome shotgun (WGS) entry which is preliminary data.</text>
</comment>
<dbReference type="GO" id="GO:0003677">
    <property type="term" value="F:DNA binding"/>
    <property type="evidence" value="ECO:0007669"/>
    <property type="project" value="UniProtKB-KW"/>
</dbReference>
<dbReference type="PANTHER" id="PTHR46558:SF11">
    <property type="entry name" value="HTH-TYPE TRANSCRIPTIONAL REGULATOR XRE"/>
    <property type="match status" value="1"/>
</dbReference>
<dbReference type="RefSeq" id="WP_104848921.1">
    <property type="nucleotide sequence ID" value="NZ_PKOZ01000003.1"/>
</dbReference>
<accession>A0A2S7N1A1</accession>
<protein>
    <submittedName>
        <fullName evidence="3">Transcriptional regulator</fullName>
    </submittedName>
</protein>
<dbReference type="SMART" id="SM00530">
    <property type="entry name" value="HTH_XRE"/>
    <property type="match status" value="1"/>
</dbReference>
<evidence type="ECO:0000313" key="4">
    <source>
        <dbReference type="Proteomes" id="UP000239663"/>
    </source>
</evidence>
<dbReference type="InterPro" id="IPR001387">
    <property type="entry name" value="Cro/C1-type_HTH"/>
</dbReference>
<name>A0A2S7N1A1_9BACI</name>
<dbReference type="EMBL" id="PKOZ01000003">
    <property type="protein sequence ID" value="PQD95777.1"/>
    <property type="molecule type" value="Genomic_DNA"/>
</dbReference>
<evidence type="ECO:0000259" key="2">
    <source>
        <dbReference type="PROSITE" id="PS50943"/>
    </source>
</evidence>
<dbReference type="OrthoDB" id="72638at2"/>
<dbReference type="Proteomes" id="UP000239663">
    <property type="component" value="Unassembled WGS sequence"/>
</dbReference>
<dbReference type="PANTHER" id="PTHR46558">
    <property type="entry name" value="TRACRIPTIONAL REGULATORY PROTEIN-RELATED-RELATED"/>
    <property type="match status" value="1"/>
</dbReference>
<keyword evidence="1" id="KW-0238">DNA-binding</keyword>
<gene>
    <name evidence="3" type="ORF">CYL18_07765</name>
</gene>
<dbReference type="SUPFAM" id="SSF47413">
    <property type="entry name" value="lambda repressor-like DNA-binding domains"/>
    <property type="match status" value="1"/>
</dbReference>
<dbReference type="InterPro" id="IPR010982">
    <property type="entry name" value="Lambda_DNA-bd_dom_sf"/>
</dbReference>
<dbReference type="PROSITE" id="PS50943">
    <property type="entry name" value="HTH_CROC1"/>
    <property type="match status" value="1"/>
</dbReference>
<evidence type="ECO:0000256" key="1">
    <source>
        <dbReference type="ARBA" id="ARBA00023125"/>
    </source>
</evidence>
<organism evidence="3 4">
    <name type="scientific">Pradoshia eiseniae</name>
    <dbReference type="NCBI Taxonomy" id="2064768"/>
    <lineage>
        <taxon>Bacteria</taxon>
        <taxon>Bacillati</taxon>
        <taxon>Bacillota</taxon>
        <taxon>Bacilli</taxon>
        <taxon>Bacillales</taxon>
        <taxon>Bacillaceae</taxon>
        <taxon>Pradoshia</taxon>
    </lineage>
</organism>
<proteinExistence type="predicted"/>
<keyword evidence="4" id="KW-1185">Reference proteome</keyword>
<reference evidence="3 4" key="1">
    <citation type="submission" date="2017-12" db="EMBL/GenBank/DDBJ databases">
        <title>Taxonomic description and draft genome of Pradoshia cofamensis Gen. nov., sp. nov., a thermotolerant bacillale isolated from anterior gut of earthworm Eisenia fetida.</title>
        <authorList>
            <person name="Saha T."/>
            <person name="Chakraborty R."/>
        </authorList>
    </citation>
    <scope>NUCLEOTIDE SEQUENCE [LARGE SCALE GENOMIC DNA]</scope>
    <source>
        <strain evidence="3 4">EAG3</strain>
    </source>
</reference>
<dbReference type="Gene3D" id="1.10.260.40">
    <property type="entry name" value="lambda repressor-like DNA-binding domains"/>
    <property type="match status" value="1"/>
</dbReference>